<protein>
    <submittedName>
        <fullName evidence="1">Uncharacterized protein</fullName>
    </submittedName>
</protein>
<evidence type="ECO:0000313" key="2">
    <source>
        <dbReference type="Proteomes" id="UP000663889"/>
    </source>
</evidence>
<reference evidence="1" key="1">
    <citation type="submission" date="2021-02" db="EMBL/GenBank/DDBJ databases">
        <authorList>
            <person name="Nowell W R."/>
        </authorList>
    </citation>
    <scope>NUCLEOTIDE SEQUENCE</scope>
</reference>
<name>A0A813ULY5_9BILA</name>
<accession>A0A813ULY5</accession>
<gene>
    <name evidence="1" type="ORF">SEV965_LOCUS2146</name>
</gene>
<comment type="caution">
    <text evidence="1">The sequence shown here is derived from an EMBL/GenBank/DDBJ whole genome shotgun (WGS) entry which is preliminary data.</text>
</comment>
<proteinExistence type="predicted"/>
<sequence>MMMKLNQHTLIHSKQARLLSSDSDMKNLKQIPVSTLYKETLGKSHRYNCPFCKKFASSYSSAVLHHIKNLHAGTSNQFHGSLIIGSDMAKEILFLGDTVTNNRRHGN</sequence>
<evidence type="ECO:0000313" key="1">
    <source>
        <dbReference type="EMBL" id="CAF0831568.1"/>
    </source>
</evidence>
<dbReference type="Proteomes" id="UP000663889">
    <property type="component" value="Unassembled WGS sequence"/>
</dbReference>
<organism evidence="1 2">
    <name type="scientific">Rotaria sordida</name>
    <dbReference type="NCBI Taxonomy" id="392033"/>
    <lineage>
        <taxon>Eukaryota</taxon>
        <taxon>Metazoa</taxon>
        <taxon>Spiralia</taxon>
        <taxon>Gnathifera</taxon>
        <taxon>Rotifera</taxon>
        <taxon>Eurotatoria</taxon>
        <taxon>Bdelloidea</taxon>
        <taxon>Philodinida</taxon>
        <taxon>Philodinidae</taxon>
        <taxon>Rotaria</taxon>
    </lineage>
</organism>
<dbReference type="EMBL" id="CAJNOU010000046">
    <property type="protein sequence ID" value="CAF0831568.1"/>
    <property type="molecule type" value="Genomic_DNA"/>
</dbReference>
<dbReference type="AlphaFoldDB" id="A0A813ULY5"/>